<keyword evidence="3" id="KW-0677">Repeat</keyword>
<evidence type="ECO:0000313" key="6">
    <source>
        <dbReference type="Proteomes" id="UP000215335"/>
    </source>
</evidence>
<evidence type="ECO:0000313" key="5">
    <source>
        <dbReference type="EMBL" id="OXU32055.1"/>
    </source>
</evidence>
<dbReference type="SUPFAM" id="SSF52058">
    <property type="entry name" value="L domain-like"/>
    <property type="match status" value="1"/>
</dbReference>
<dbReference type="PROSITE" id="PS51450">
    <property type="entry name" value="LRR"/>
    <property type="match status" value="1"/>
</dbReference>
<proteinExistence type="predicted"/>
<evidence type="ECO:0000259" key="4">
    <source>
        <dbReference type="SMART" id="SM00082"/>
    </source>
</evidence>
<accession>A0A232FN30</accession>
<dbReference type="Proteomes" id="UP000215335">
    <property type="component" value="Unassembled WGS sequence"/>
</dbReference>
<protein>
    <recommendedName>
        <fullName evidence="4">LRRCT domain-containing protein</fullName>
    </recommendedName>
</protein>
<keyword evidence="1" id="KW-0433">Leucine-rich repeat</keyword>
<comment type="caution">
    <text evidence="5">The sequence shown here is derived from an EMBL/GenBank/DDBJ whole genome shotgun (WGS) entry which is preliminary data.</text>
</comment>
<dbReference type="InterPro" id="IPR032675">
    <property type="entry name" value="LRR_dom_sf"/>
</dbReference>
<dbReference type="SMART" id="SM00082">
    <property type="entry name" value="LRRCT"/>
    <property type="match status" value="1"/>
</dbReference>
<dbReference type="InterPro" id="IPR050541">
    <property type="entry name" value="LRR_TM_domain-containing"/>
</dbReference>
<reference evidence="5 6" key="1">
    <citation type="journal article" date="2017" name="Curr. Biol.">
        <title>The Evolution of Venom by Co-option of Single-Copy Genes.</title>
        <authorList>
            <person name="Martinson E.O."/>
            <person name="Mrinalini"/>
            <person name="Kelkar Y.D."/>
            <person name="Chang C.H."/>
            <person name="Werren J.H."/>
        </authorList>
    </citation>
    <scope>NUCLEOTIDE SEQUENCE [LARGE SCALE GENOMIC DNA]</scope>
    <source>
        <strain evidence="5 6">Alberta</strain>
        <tissue evidence="5">Whole body</tissue>
    </source>
</reference>
<sequence length="630" mass="71105">MNCIDILQTLIFGAAQSKKFLATSNPRKQAAFAGKALSITGMTPLTSGGIPTIQLAIPAQPPAVIVDKSPRLPSSDFIALCKTSYVASSNNVHGDHPLANELLKVATCVIFENPSKLLSKMPEDVQIFTILESGSGDTEMILQASDMQQFTDLLSLDIQGMESRDPLRITSIEESKSGIILSADTLLPLGTTLLYLNLERVTLTRLSITDKSKANLVIKPRNVPEDNEANIYNENHSGHRLIFLSQQLGNNNDDKEILPYEIYKQEMEGYRESAGVFAGLSALSHLRVYDCALKDVSWHMFDGLENLQYLSLQRNDLKFIPEFCFYGTPNLKQLSLANNELLTLKSVDLAGLLVLEKLDLSELSFPPFPALTSADFRENPFESIFPSTFEIMNRTTHLKLGGNGAKLKLVKNAFLGLKNLEVLHIYNIEIPVLERYVFQGMPSLIELKLRGNISTIEFDAFIDLKSIVTLDLSHCLISKISMDAFYGLENVQRIDLSYNNLDYIPPGLFSMQQQKQLREIILTKNNLLKLPPDFFKSLRLSNKQFMVENIRLDGNPWDCNCDMTKWNPHLINRTRETAPRCFTPKSLRNYGIFYALRKGGLDCKWRKRRLRRKQAKLDKTENNEIDNEIS</sequence>
<dbReference type="AlphaFoldDB" id="A0A232FN30"/>
<gene>
    <name evidence="5" type="ORF">TSAR_002860</name>
</gene>
<dbReference type="Pfam" id="PF13855">
    <property type="entry name" value="LRR_8"/>
    <property type="match status" value="2"/>
</dbReference>
<dbReference type="InterPro" id="IPR000483">
    <property type="entry name" value="Cys-rich_flank_reg_C"/>
</dbReference>
<dbReference type="SMART" id="SM00369">
    <property type="entry name" value="LRR_TYP"/>
    <property type="match status" value="8"/>
</dbReference>
<keyword evidence="6" id="KW-1185">Reference proteome</keyword>
<keyword evidence="2" id="KW-0732">Signal</keyword>
<evidence type="ECO:0000256" key="3">
    <source>
        <dbReference type="ARBA" id="ARBA00022737"/>
    </source>
</evidence>
<dbReference type="InterPro" id="IPR001611">
    <property type="entry name" value="Leu-rich_rpt"/>
</dbReference>
<evidence type="ECO:0000256" key="1">
    <source>
        <dbReference type="ARBA" id="ARBA00022614"/>
    </source>
</evidence>
<organism evidence="5 6">
    <name type="scientific">Trichomalopsis sarcophagae</name>
    <dbReference type="NCBI Taxonomy" id="543379"/>
    <lineage>
        <taxon>Eukaryota</taxon>
        <taxon>Metazoa</taxon>
        <taxon>Ecdysozoa</taxon>
        <taxon>Arthropoda</taxon>
        <taxon>Hexapoda</taxon>
        <taxon>Insecta</taxon>
        <taxon>Pterygota</taxon>
        <taxon>Neoptera</taxon>
        <taxon>Endopterygota</taxon>
        <taxon>Hymenoptera</taxon>
        <taxon>Apocrita</taxon>
        <taxon>Proctotrupomorpha</taxon>
        <taxon>Chalcidoidea</taxon>
        <taxon>Pteromalidae</taxon>
        <taxon>Pteromalinae</taxon>
        <taxon>Trichomalopsis</taxon>
    </lineage>
</organism>
<dbReference type="STRING" id="543379.A0A232FN30"/>
<dbReference type="Pfam" id="PF00560">
    <property type="entry name" value="LRR_1"/>
    <property type="match status" value="1"/>
</dbReference>
<dbReference type="PANTHER" id="PTHR24369">
    <property type="entry name" value="ANTIGEN BSP, PUTATIVE-RELATED"/>
    <property type="match status" value="1"/>
</dbReference>
<dbReference type="OrthoDB" id="2020019at2759"/>
<dbReference type="GO" id="GO:0005886">
    <property type="term" value="C:plasma membrane"/>
    <property type="evidence" value="ECO:0007669"/>
    <property type="project" value="TreeGrafter"/>
</dbReference>
<feature type="domain" description="LRRCT" evidence="4">
    <location>
        <begin position="555"/>
        <end position="604"/>
    </location>
</feature>
<evidence type="ECO:0000256" key="2">
    <source>
        <dbReference type="ARBA" id="ARBA00022729"/>
    </source>
</evidence>
<dbReference type="EMBL" id="NNAY01000010">
    <property type="protein sequence ID" value="OXU32055.1"/>
    <property type="molecule type" value="Genomic_DNA"/>
</dbReference>
<dbReference type="Gene3D" id="3.80.10.10">
    <property type="entry name" value="Ribonuclease Inhibitor"/>
    <property type="match status" value="2"/>
</dbReference>
<dbReference type="InterPro" id="IPR003591">
    <property type="entry name" value="Leu-rich_rpt_typical-subtyp"/>
</dbReference>
<dbReference type="PANTHER" id="PTHR24369:SF210">
    <property type="entry name" value="CHAOPTIN-RELATED"/>
    <property type="match status" value="1"/>
</dbReference>
<name>A0A232FN30_9HYME</name>